<feature type="region of interest" description="Disordered" evidence="2">
    <location>
        <begin position="142"/>
        <end position="176"/>
    </location>
</feature>
<dbReference type="Proteomes" id="UP000252519">
    <property type="component" value="Unassembled WGS sequence"/>
</dbReference>
<reference evidence="3 4" key="1">
    <citation type="submission" date="2014-10" db="EMBL/GenBank/DDBJ databases">
        <title>Draft genome of the hookworm Ancylostoma caninum.</title>
        <authorList>
            <person name="Mitreva M."/>
        </authorList>
    </citation>
    <scope>NUCLEOTIDE SEQUENCE [LARGE SCALE GENOMIC DNA]</scope>
    <source>
        <strain evidence="3 4">Baltimore</strain>
    </source>
</reference>
<dbReference type="EMBL" id="JOJR01000074">
    <property type="protein sequence ID" value="RCN46720.1"/>
    <property type="molecule type" value="Genomic_DNA"/>
</dbReference>
<proteinExistence type="predicted"/>
<feature type="compositionally biased region" description="Basic and acidic residues" evidence="2">
    <location>
        <begin position="321"/>
        <end position="334"/>
    </location>
</feature>
<evidence type="ECO:0000313" key="4">
    <source>
        <dbReference type="Proteomes" id="UP000252519"/>
    </source>
</evidence>
<feature type="compositionally biased region" description="Low complexity" evidence="2">
    <location>
        <begin position="338"/>
        <end position="348"/>
    </location>
</feature>
<evidence type="ECO:0000256" key="1">
    <source>
        <dbReference type="SAM" id="Coils"/>
    </source>
</evidence>
<gene>
    <name evidence="3" type="ORF">ANCCAN_07258</name>
</gene>
<accession>A0A368GUJ6</accession>
<sequence>MTKNSASKPGKSRTSTAPADSSRTSSSSFVRTHQPKEEENGTLPTSNRRADVQFGVDLVSTYARYNTSILIDTTDRSFQTFDVEAMIREISSISDHGTPLYRALCGNVALAFSHNSLAEELESLKKTVKQLEAKLHEALQSQMEENGRHEPHNGDSESHEEIGEAEDEEPANPHGQNQVEAENAANAPNSGAGANAVFGQFPCPTEPFKLKKENKCRGVNLNGVYLKLTDEFRKYKRDYGKFFKQFAHNVCKEGYIEDDWKLLRVPNERSYPKMIDIDYLTIVDFVKATYEAGGQPVYDGFEADKKEELNKIMEQFRSSARKAEEHKAKEEEKKRKAVATATTLPPSN</sequence>
<organism evidence="3 4">
    <name type="scientific">Ancylostoma caninum</name>
    <name type="common">Dog hookworm</name>
    <dbReference type="NCBI Taxonomy" id="29170"/>
    <lineage>
        <taxon>Eukaryota</taxon>
        <taxon>Metazoa</taxon>
        <taxon>Ecdysozoa</taxon>
        <taxon>Nematoda</taxon>
        <taxon>Chromadorea</taxon>
        <taxon>Rhabditida</taxon>
        <taxon>Rhabditina</taxon>
        <taxon>Rhabditomorpha</taxon>
        <taxon>Strongyloidea</taxon>
        <taxon>Ancylostomatidae</taxon>
        <taxon>Ancylostomatinae</taxon>
        <taxon>Ancylostoma</taxon>
    </lineage>
</organism>
<feature type="coiled-coil region" evidence="1">
    <location>
        <begin position="114"/>
        <end position="141"/>
    </location>
</feature>
<evidence type="ECO:0000256" key="2">
    <source>
        <dbReference type="SAM" id="MobiDB-lite"/>
    </source>
</evidence>
<keyword evidence="4" id="KW-1185">Reference proteome</keyword>
<evidence type="ECO:0000313" key="3">
    <source>
        <dbReference type="EMBL" id="RCN46720.1"/>
    </source>
</evidence>
<name>A0A368GUJ6_ANCCA</name>
<comment type="caution">
    <text evidence="3">The sequence shown here is derived from an EMBL/GenBank/DDBJ whole genome shotgun (WGS) entry which is preliminary data.</text>
</comment>
<protein>
    <submittedName>
        <fullName evidence="3">Uncharacterized protein</fullName>
    </submittedName>
</protein>
<feature type="compositionally biased region" description="Basic and acidic residues" evidence="2">
    <location>
        <begin position="145"/>
        <end position="162"/>
    </location>
</feature>
<keyword evidence="1" id="KW-0175">Coiled coil</keyword>
<dbReference type="AlphaFoldDB" id="A0A368GUJ6"/>
<feature type="compositionally biased region" description="Low complexity" evidence="2">
    <location>
        <begin position="12"/>
        <end position="28"/>
    </location>
</feature>
<feature type="region of interest" description="Disordered" evidence="2">
    <location>
        <begin position="1"/>
        <end position="48"/>
    </location>
</feature>
<feature type="region of interest" description="Disordered" evidence="2">
    <location>
        <begin position="319"/>
        <end position="348"/>
    </location>
</feature>